<reference evidence="7 8" key="1">
    <citation type="submission" date="2024-02" db="EMBL/GenBank/DDBJ databases">
        <title>Roseibium algae sp. nov., isolated from marine alga (Grateloupia sp.), showing potential in myo-inositol conversion.</title>
        <authorList>
            <person name="Wang Y."/>
        </authorList>
    </citation>
    <scope>NUCLEOTIDE SEQUENCE [LARGE SCALE GENOMIC DNA]</scope>
    <source>
        <strain evidence="7 8">H3510</strain>
    </source>
</reference>
<dbReference type="Proteomes" id="UP001385499">
    <property type="component" value="Unassembled WGS sequence"/>
</dbReference>
<keyword evidence="3 6" id="KW-0812">Transmembrane</keyword>
<evidence type="ECO:0000313" key="7">
    <source>
        <dbReference type="EMBL" id="MEJ8475500.1"/>
    </source>
</evidence>
<dbReference type="InterPro" id="IPR005538">
    <property type="entry name" value="LrgA/CidA"/>
</dbReference>
<feature type="transmembrane region" description="Helical" evidence="6">
    <location>
        <begin position="26"/>
        <end position="46"/>
    </location>
</feature>
<keyword evidence="2" id="KW-1003">Cell membrane</keyword>
<comment type="caution">
    <text evidence="7">The sequence shown here is derived from an EMBL/GenBank/DDBJ whole genome shotgun (WGS) entry which is preliminary data.</text>
</comment>
<keyword evidence="4 6" id="KW-1133">Transmembrane helix</keyword>
<keyword evidence="5 6" id="KW-0472">Membrane</keyword>
<dbReference type="RefSeq" id="WP_340275610.1">
    <property type="nucleotide sequence ID" value="NZ_JBAKIA010000011.1"/>
</dbReference>
<evidence type="ECO:0000256" key="2">
    <source>
        <dbReference type="ARBA" id="ARBA00022475"/>
    </source>
</evidence>
<evidence type="ECO:0000256" key="3">
    <source>
        <dbReference type="ARBA" id="ARBA00022692"/>
    </source>
</evidence>
<evidence type="ECO:0000256" key="1">
    <source>
        <dbReference type="ARBA" id="ARBA00004651"/>
    </source>
</evidence>
<dbReference type="PANTHER" id="PTHR33931">
    <property type="entry name" value="HOLIN-LIKE PROTEIN CIDA-RELATED"/>
    <property type="match status" value="1"/>
</dbReference>
<organism evidence="7 8">
    <name type="scientific">Roseibium algae</name>
    <dbReference type="NCBI Taxonomy" id="3123038"/>
    <lineage>
        <taxon>Bacteria</taxon>
        <taxon>Pseudomonadati</taxon>
        <taxon>Pseudomonadota</taxon>
        <taxon>Alphaproteobacteria</taxon>
        <taxon>Hyphomicrobiales</taxon>
        <taxon>Stappiaceae</taxon>
        <taxon>Roseibium</taxon>
    </lineage>
</organism>
<name>A0ABU8TPM4_9HYPH</name>
<feature type="transmembrane region" description="Helical" evidence="6">
    <location>
        <begin position="58"/>
        <end position="78"/>
    </location>
</feature>
<comment type="subcellular location">
    <subcellularLocation>
        <location evidence="1">Cell membrane</location>
        <topology evidence="1">Multi-pass membrane protein</topology>
    </subcellularLocation>
</comment>
<evidence type="ECO:0000256" key="4">
    <source>
        <dbReference type="ARBA" id="ARBA00022989"/>
    </source>
</evidence>
<feature type="transmembrane region" description="Helical" evidence="6">
    <location>
        <begin position="84"/>
        <end position="105"/>
    </location>
</feature>
<dbReference type="EMBL" id="JBAKIA010000011">
    <property type="protein sequence ID" value="MEJ8475500.1"/>
    <property type="molecule type" value="Genomic_DNA"/>
</dbReference>
<protein>
    <submittedName>
        <fullName evidence="7">CidA/LrgA family protein</fullName>
    </submittedName>
</protein>
<sequence>MIFYLTVIFGCQLAGELLKMALELPVPGPVIGMVLLFAGLVIHRGIPADFAKVGDAFLANLSLLFVPAGVGVMLHMAMIGEQGLAISVALVGSTLATISVTALIMRALSGRRNDDGISEGDVSDG</sequence>
<dbReference type="PANTHER" id="PTHR33931:SF2">
    <property type="entry name" value="HOLIN-LIKE PROTEIN CIDA"/>
    <property type="match status" value="1"/>
</dbReference>
<dbReference type="Pfam" id="PF03788">
    <property type="entry name" value="LrgA"/>
    <property type="match status" value="1"/>
</dbReference>
<evidence type="ECO:0000313" key="8">
    <source>
        <dbReference type="Proteomes" id="UP001385499"/>
    </source>
</evidence>
<evidence type="ECO:0000256" key="6">
    <source>
        <dbReference type="SAM" id="Phobius"/>
    </source>
</evidence>
<accession>A0ABU8TPM4</accession>
<proteinExistence type="predicted"/>
<evidence type="ECO:0000256" key="5">
    <source>
        <dbReference type="ARBA" id="ARBA00023136"/>
    </source>
</evidence>
<keyword evidence="8" id="KW-1185">Reference proteome</keyword>
<gene>
    <name evidence="7" type="ORF">V6575_15495</name>
</gene>